<evidence type="ECO:0000313" key="4">
    <source>
        <dbReference type="WBParaSite" id="SSLN_0000236401-mRNA-1"/>
    </source>
</evidence>
<dbReference type="WBParaSite" id="SSLN_0000236401-mRNA-1">
    <property type="protein sequence ID" value="SSLN_0000236401-mRNA-1"/>
    <property type="gene ID" value="SSLN_0000236401"/>
</dbReference>
<accession>A0A183SDJ6</accession>
<evidence type="ECO:0000256" key="1">
    <source>
        <dbReference type="SAM" id="SignalP"/>
    </source>
</evidence>
<feature type="chain" id="PRO_5043141112" evidence="1">
    <location>
        <begin position="23"/>
        <end position="123"/>
    </location>
</feature>
<sequence>MPLFALLLACQNWLCTVPHVSPVSLPPPIACSAASACVSQAVPLRLGSPRSWSHLLTPCDAASATASLWRGPPHPRWPRRYLAAMDVPCRNGFLTGRIEGRQINVAVDSAVVDLQASFIYLEV</sequence>
<evidence type="ECO:0000313" key="2">
    <source>
        <dbReference type="EMBL" id="VDL88679.1"/>
    </source>
</evidence>
<name>A0A183SDJ6_SCHSO</name>
<dbReference type="EMBL" id="UYSU01032218">
    <property type="protein sequence ID" value="VDL88679.1"/>
    <property type="molecule type" value="Genomic_DNA"/>
</dbReference>
<protein>
    <submittedName>
        <fullName evidence="4">Secreted protein</fullName>
    </submittedName>
</protein>
<organism evidence="4">
    <name type="scientific">Schistocephalus solidus</name>
    <name type="common">Tapeworm</name>
    <dbReference type="NCBI Taxonomy" id="70667"/>
    <lineage>
        <taxon>Eukaryota</taxon>
        <taxon>Metazoa</taxon>
        <taxon>Spiralia</taxon>
        <taxon>Lophotrochozoa</taxon>
        <taxon>Platyhelminthes</taxon>
        <taxon>Cestoda</taxon>
        <taxon>Eucestoda</taxon>
        <taxon>Diphyllobothriidea</taxon>
        <taxon>Diphyllobothriidae</taxon>
        <taxon>Schistocephalus</taxon>
    </lineage>
</organism>
<proteinExistence type="predicted"/>
<keyword evidence="1" id="KW-0732">Signal</keyword>
<keyword evidence="3" id="KW-1185">Reference proteome</keyword>
<dbReference type="AlphaFoldDB" id="A0A183SDJ6"/>
<dbReference type="Proteomes" id="UP000275846">
    <property type="component" value="Unassembled WGS sequence"/>
</dbReference>
<evidence type="ECO:0000313" key="3">
    <source>
        <dbReference type="Proteomes" id="UP000275846"/>
    </source>
</evidence>
<reference evidence="4" key="1">
    <citation type="submission" date="2016-06" db="UniProtKB">
        <authorList>
            <consortium name="WormBaseParasite"/>
        </authorList>
    </citation>
    <scope>IDENTIFICATION</scope>
</reference>
<feature type="signal peptide" evidence="1">
    <location>
        <begin position="1"/>
        <end position="22"/>
    </location>
</feature>
<gene>
    <name evidence="2" type="ORF">SSLN_LOCUS2294</name>
</gene>
<reference evidence="2 3" key="2">
    <citation type="submission" date="2018-11" db="EMBL/GenBank/DDBJ databases">
        <authorList>
            <consortium name="Pathogen Informatics"/>
        </authorList>
    </citation>
    <scope>NUCLEOTIDE SEQUENCE [LARGE SCALE GENOMIC DNA]</scope>
    <source>
        <strain evidence="2 3">NST_G2</strain>
    </source>
</reference>